<dbReference type="Proteomes" id="UP000616608">
    <property type="component" value="Unassembled WGS sequence"/>
</dbReference>
<dbReference type="PANTHER" id="PTHR46211">
    <property type="entry name" value="GLYCEROPHOSPHORYL DIESTER PHOSPHODIESTERASE"/>
    <property type="match status" value="1"/>
</dbReference>
<dbReference type="PROSITE" id="PS51704">
    <property type="entry name" value="GP_PDE"/>
    <property type="match status" value="1"/>
</dbReference>
<dbReference type="PROSITE" id="PS50007">
    <property type="entry name" value="PIPLC_X_DOMAIN"/>
    <property type="match status" value="1"/>
</dbReference>
<dbReference type="Pfam" id="PF03009">
    <property type="entry name" value="GDPD"/>
    <property type="match status" value="1"/>
</dbReference>
<dbReference type="PANTHER" id="PTHR46211:SF1">
    <property type="entry name" value="GLYCEROPHOSPHODIESTER PHOSPHODIESTERASE, CYTOPLASMIC"/>
    <property type="match status" value="1"/>
</dbReference>
<feature type="domain" description="GP-PDE" evidence="1">
    <location>
        <begin position="5"/>
        <end position="236"/>
    </location>
</feature>
<sequence length="237" mass="26917">MSKNLDVFAHRGGSQTAVENTMAAFEEARIIGATGVELDIQFSKDGIPVVFHDDTLYRMTGKRMAVNALTVQQLLALKQGGCLTRRFVGDRITTFKEVQEWAIQYAYPLNVELKKETLLQESALRALVREMVLPRGSHISTFSEEIVHIVHDERPDIDLALLVVKDTDWSTLHTLPIRYVHAHRKYYKDDLLNQAADASLGVRLYHITGDETYLARPHRAIIGYITDYPEKVGQRIL</sequence>
<organism evidence="2 3">
    <name type="scientific">Lysinibacillus alkalisoli</name>
    <dbReference type="NCBI Taxonomy" id="1911548"/>
    <lineage>
        <taxon>Bacteria</taxon>
        <taxon>Bacillati</taxon>
        <taxon>Bacillota</taxon>
        <taxon>Bacilli</taxon>
        <taxon>Bacillales</taxon>
        <taxon>Bacillaceae</taxon>
        <taxon>Lysinibacillus</taxon>
    </lineage>
</organism>
<evidence type="ECO:0000313" key="3">
    <source>
        <dbReference type="Proteomes" id="UP000616608"/>
    </source>
</evidence>
<dbReference type="SUPFAM" id="SSF51695">
    <property type="entry name" value="PLC-like phosphodiesterases"/>
    <property type="match status" value="1"/>
</dbReference>
<reference evidence="2" key="1">
    <citation type="journal article" date="2014" name="Int. J. Syst. Evol. Microbiol.">
        <title>Complete genome sequence of Corynebacterium casei LMG S-19264T (=DSM 44701T), isolated from a smear-ripened cheese.</title>
        <authorList>
            <consortium name="US DOE Joint Genome Institute (JGI-PGF)"/>
            <person name="Walter F."/>
            <person name="Albersmeier A."/>
            <person name="Kalinowski J."/>
            <person name="Ruckert C."/>
        </authorList>
    </citation>
    <scope>NUCLEOTIDE SEQUENCE</scope>
    <source>
        <strain evidence="2">CGMCC 1.15760</strain>
    </source>
</reference>
<dbReference type="EMBL" id="BMJT01000003">
    <property type="protein sequence ID" value="GGG18230.1"/>
    <property type="molecule type" value="Genomic_DNA"/>
</dbReference>
<dbReference type="InterPro" id="IPR030395">
    <property type="entry name" value="GP_PDE_dom"/>
</dbReference>
<evidence type="ECO:0000259" key="1">
    <source>
        <dbReference type="PROSITE" id="PS51704"/>
    </source>
</evidence>
<protein>
    <submittedName>
        <fullName evidence="2">Glycerophosphoryl diester phosphodiesterase</fullName>
    </submittedName>
</protein>
<accession>A0A917G1I8</accession>
<proteinExistence type="predicted"/>
<dbReference type="GO" id="GO:0008081">
    <property type="term" value="F:phosphoric diester hydrolase activity"/>
    <property type="evidence" value="ECO:0007669"/>
    <property type="project" value="InterPro"/>
</dbReference>
<dbReference type="Gene3D" id="3.20.20.190">
    <property type="entry name" value="Phosphatidylinositol (PI) phosphodiesterase"/>
    <property type="match status" value="1"/>
</dbReference>
<keyword evidence="3" id="KW-1185">Reference proteome</keyword>
<reference evidence="2" key="2">
    <citation type="submission" date="2020-09" db="EMBL/GenBank/DDBJ databases">
        <authorList>
            <person name="Sun Q."/>
            <person name="Zhou Y."/>
        </authorList>
    </citation>
    <scope>NUCLEOTIDE SEQUENCE</scope>
    <source>
        <strain evidence="2">CGMCC 1.15760</strain>
    </source>
</reference>
<comment type="caution">
    <text evidence="2">The sequence shown here is derived from an EMBL/GenBank/DDBJ whole genome shotgun (WGS) entry which is preliminary data.</text>
</comment>
<dbReference type="InterPro" id="IPR017946">
    <property type="entry name" value="PLC-like_Pdiesterase_TIM-brl"/>
</dbReference>
<evidence type="ECO:0000313" key="2">
    <source>
        <dbReference type="EMBL" id="GGG18230.1"/>
    </source>
</evidence>
<name>A0A917G1I8_9BACI</name>
<dbReference type="AlphaFoldDB" id="A0A917G1I8"/>
<dbReference type="RefSeq" id="WP_188614011.1">
    <property type="nucleotide sequence ID" value="NZ_BMJT01000003.1"/>
</dbReference>
<dbReference type="GO" id="GO:0006629">
    <property type="term" value="P:lipid metabolic process"/>
    <property type="evidence" value="ECO:0007669"/>
    <property type="project" value="InterPro"/>
</dbReference>
<gene>
    <name evidence="2" type="ORF">GCM10007425_10860</name>
</gene>